<keyword evidence="3" id="KW-0808">Transferase</keyword>
<name>A0A143PVQ4_LUTPR</name>
<dbReference type="InterPro" id="IPR015421">
    <property type="entry name" value="PyrdxlP-dep_Trfase_major"/>
</dbReference>
<dbReference type="Pfam" id="PF00266">
    <property type="entry name" value="Aminotran_5"/>
    <property type="match status" value="2"/>
</dbReference>
<evidence type="ECO:0000313" key="4">
    <source>
        <dbReference type="Proteomes" id="UP000076079"/>
    </source>
</evidence>
<organism evidence="3 4">
    <name type="scientific">Luteitalea pratensis</name>
    <dbReference type="NCBI Taxonomy" id="1855912"/>
    <lineage>
        <taxon>Bacteria</taxon>
        <taxon>Pseudomonadati</taxon>
        <taxon>Acidobacteriota</taxon>
        <taxon>Vicinamibacteria</taxon>
        <taxon>Vicinamibacterales</taxon>
        <taxon>Vicinamibacteraceae</taxon>
        <taxon>Luteitalea</taxon>
    </lineage>
</organism>
<keyword evidence="4" id="KW-1185">Reference proteome</keyword>
<dbReference type="STRING" id="1855912.LuPra_05412"/>
<dbReference type="PATRIC" id="fig|1813736.3.peg.5694"/>
<dbReference type="EMBL" id="CP015136">
    <property type="protein sequence ID" value="AMY12140.1"/>
    <property type="molecule type" value="Genomic_DNA"/>
</dbReference>
<evidence type="ECO:0000256" key="1">
    <source>
        <dbReference type="ARBA" id="ARBA00022898"/>
    </source>
</evidence>
<dbReference type="Proteomes" id="UP000076079">
    <property type="component" value="Chromosome"/>
</dbReference>
<dbReference type="InterPro" id="IPR000192">
    <property type="entry name" value="Aminotrans_V_dom"/>
</dbReference>
<dbReference type="KEGG" id="abac:LuPra_05412"/>
<dbReference type="PANTHER" id="PTHR43586">
    <property type="entry name" value="CYSTEINE DESULFURASE"/>
    <property type="match status" value="1"/>
</dbReference>
<dbReference type="GO" id="GO:0031071">
    <property type="term" value="F:cysteine desulfurase activity"/>
    <property type="evidence" value="ECO:0007669"/>
    <property type="project" value="UniProtKB-EC"/>
</dbReference>
<evidence type="ECO:0000259" key="2">
    <source>
        <dbReference type="Pfam" id="PF00266"/>
    </source>
</evidence>
<dbReference type="NCBIfam" id="TIGR01976">
    <property type="entry name" value="am_tr_V_VC1184"/>
    <property type="match status" value="1"/>
</dbReference>
<dbReference type="InterPro" id="IPR015422">
    <property type="entry name" value="PyrdxlP-dep_Trfase_small"/>
</dbReference>
<accession>A0A143PVQ4</accession>
<dbReference type="Gene3D" id="3.40.640.10">
    <property type="entry name" value="Type I PLP-dependent aspartate aminotransferase-like (Major domain)"/>
    <property type="match status" value="1"/>
</dbReference>
<evidence type="ECO:0000313" key="3">
    <source>
        <dbReference type="EMBL" id="AMY12140.1"/>
    </source>
</evidence>
<dbReference type="RefSeq" id="WP_234800573.1">
    <property type="nucleotide sequence ID" value="NZ_CP015136.1"/>
</dbReference>
<protein>
    <submittedName>
        <fullName evidence="3">Putative cysteine desulfurase</fullName>
        <ecNumber evidence="3">2.8.1.7</ecNumber>
    </submittedName>
</protein>
<dbReference type="PANTHER" id="PTHR43586:SF21">
    <property type="entry name" value="PYRIDOXAL PHOSPHATE (PLP)-DEPENDENT ASPARTATE AMINOTRANSFERASE SUPERFAMILY"/>
    <property type="match status" value="1"/>
</dbReference>
<dbReference type="Gene3D" id="3.90.1150.10">
    <property type="entry name" value="Aspartate Aminotransferase, domain 1"/>
    <property type="match status" value="1"/>
</dbReference>
<keyword evidence="1" id="KW-0663">Pyridoxal phosphate</keyword>
<dbReference type="EC" id="2.8.1.7" evidence="3"/>
<dbReference type="InterPro" id="IPR011340">
    <property type="entry name" value="Cys_dSase-rel"/>
</dbReference>
<dbReference type="SUPFAM" id="SSF53383">
    <property type="entry name" value="PLP-dependent transferases"/>
    <property type="match status" value="1"/>
</dbReference>
<dbReference type="InterPro" id="IPR015424">
    <property type="entry name" value="PyrdxlP-dep_Trfase"/>
</dbReference>
<reference evidence="3 4" key="1">
    <citation type="journal article" date="2016" name="Genome Announc.">
        <title>First Complete Genome Sequence of a Subdivision 6 Acidobacterium Strain.</title>
        <authorList>
            <person name="Huang S."/>
            <person name="Vieira S."/>
            <person name="Bunk B."/>
            <person name="Riedel T."/>
            <person name="Sproer C."/>
            <person name="Overmann J."/>
        </authorList>
    </citation>
    <scope>NUCLEOTIDE SEQUENCE [LARGE SCALE GENOMIC DNA]</scope>
    <source>
        <strain evidence="4">DSM 100886 HEG_-6_39</strain>
    </source>
</reference>
<feature type="domain" description="Aminotransferase class V" evidence="2">
    <location>
        <begin position="298"/>
        <end position="398"/>
    </location>
</feature>
<feature type="domain" description="Aminotransferase class V" evidence="2">
    <location>
        <begin position="22"/>
        <end position="278"/>
    </location>
</feature>
<gene>
    <name evidence="3" type="primary">csd_2</name>
    <name evidence="3" type="ORF">LuPra_05412</name>
</gene>
<sequence length="408" mass="42957">MESVRSGFPALRRVHAGHPVAYFDGPGGTQVPQSVVDAISDYLLHHNANTHWAYPSSQETDALLRDARQVYAAFFNAPGPEWVSFGQNMTTITFHLARALARQWGEGDEIVVTELDHHGNVDPWRHAAADAGITIRTVPLAADGVSLDIEALASTLNGRTRLLAIGAASNAIGTISDVAEAARLARAAGALVFIDAVHYAPHELVDVPALGCDMLACSSYKFYGPHQGILCARPDLVASLDLPKLRPAPALPPDSLETGTQSHEGIVGAAAAVRFLASVAGPVPPASGALRDGLVASYAQLHADAMALTRQLWDGLVAIDGVTCYGRPPGQPRTPTVSFALEGHLSHEVAEQLVTSGLFVSSGDFYAQTLVERLGHGQDGLVRIGCACYTTPGEIDRLLAAVTTIAHG</sequence>
<reference evidence="4" key="2">
    <citation type="submission" date="2016-04" db="EMBL/GenBank/DDBJ databases">
        <title>First Complete Genome Sequence of a Subdivision 6 Acidobacterium.</title>
        <authorList>
            <person name="Huang S."/>
            <person name="Vieira S."/>
            <person name="Bunk B."/>
            <person name="Riedel T."/>
            <person name="Sproeer C."/>
            <person name="Overmann J."/>
        </authorList>
    </citation>
    <scope>NUCLEOTIDE SEQUENCE [LARGE SCALE GENOMIC DNA]</scope>
    <source>
        <strain evidence="4">DSM 100886 HEG_-6_39</strain>
    </source>
</reference>
<dbReference type="AlphaFoldDB" id="A0A143PVQ4"/>
<proteinExistence type="predicted"/>